<dbReference type="RefSeq" id="WP_163731618.1">
    <property type="nucleotide sequence ID" value="NZ_JAAGOA010000001.1"/>
</dbReference>
<keyword evidence="3" id="KW-1185">Reference proteome</keyword>
<feature type="transmembrane region" description="Helical" evidence="1">
    <location>
        <begin position="34"/>
        <end position="59"/>
    </location>
</feature>
<keyword evidence="1" id="KW-0812">Transmembrane</keyword>
<comment type="caution">
    <text evidence="2">The sequence shown here is derived from an EMBL/GenBank/DDBJ whole genome shotgun (WGS) entry which is preliminary data.</text>
</comment>
<proteinExistence type="predicted"/>
<evidence type="ECO:0000313" key="2">
    <source>
        <dbReference type="EMBL" id="NED98844.1"/>
    </source>
</evidence>
<evidence type="ECO:0000256" key="1">
    <source>
        <dbReference type="SAM" id="Phobius"/>
    </source>
</evidence>
<dbReference type="Proteomes" id="UP000475214">
    <property type="component" value="Unassembled WGS sequence"/>
</dbReference>
<name>A0A6L9S096_9ACTN</name>
<evidence type="ECO:0000313" key="3">
    <source>
        <dbReference type="Proteomes" id="UP000475214"/>
    </source>
</evidence>
<keyword evidence="1" id="KW-0472">Membrane</keyword>
<protein>
    <recommendedName>
        <fullName evidence="4">Integral membrane protein</fullName>
    </recommendedName>
</protein>
<dbReference type="AlphaFoldDB" id="A0A6L9S096"/>
<feature type="transmembrane region" description="Helical" evidence="1">
    <location>
        <begin position="65"/>
        <end position="86"/>
    </location>
</feature>
<sequence>MVDFLAYPIIVLSLLYAAWAMVAVVRDQNPREPFVIGAGVVELLLLIQMVVAFVAMIIGDGPSETALFVSYLLFAVLLLPVALFWALAEKSRWGTSVLVFAALVVPALVVRLQDIWEGVGGV</sequence>
<keyword evidence="1" id="KW-1133">Transmembrane helix</keyword>
<evidence type="ECO:0008006" key="4">
    <source>
        <dbReference type="Google" id="ProtNLM"/>
    </source>
</evidence>
<reference evidence="2 3" key="1">
    <citation type="submission" date="2020-02" db="EMBL/GenBank/DDBJ databases">
        <authorList>
            <person name="Li X.-J."/>
            <person name="Han X.-M."/>
        </authorList>
    </citation>
    <scope>NUCLEOTIDE SEQUENCE [LARGE SCALE GENOMIC DNA]</scope>
    <source>
        <strain evidence="2 3">CCTCC AB 2017055</strain>
    </source>
</reference>
<organism evidence="2 3">
    <name type="scientific">Phytoactinopolyspora halotolerans</name>
    <dbReference type="NCBI Taxonomy" id="1981512"/>
    <lineage>
        <taxon>Bacteria</taxon>
        <taxon>Bacillati</taxon>
        <taxon>Actinomycetota</taxon>
        <taxon>Actinomycetes</taxon>
        <taxon>Jiangellales</taxon>
        <taxon>Jiangellaceae</taxon>
        <taxon>Phytoactinopolyspora</taxon>
    </lineage>
</organism>
<dbReference type="EMBL" id="JAAGOA010000001">
    <property type="protein sequence ID" value="NED98844.1"/>
    <property type="molecule type" value="Genomic_DNA"/>
</dbReference>
<feature type="transmembrane region" description="Helical" evidence="1">
    <location>
        <begin position="6"/>
        <end position="25"/>
    </location>
</feature>
<accession>A0A6L9S096</accession>
<feature type="transmembrane region" description="Helical" evidence="1">
    <location>
        <begin position="93"/>
        <end position="112"/>
    </location>
</feature>
<gene>
    <name evidence="2" type="ORF">G1H10_01520</name>
</gene>